<gene>
    <name evidence="19 20" type="primary">cobS</name>
    <name evidence="20" type="ORF">E4100_00065</name>
</gene>
<keyword evidence="11 19" id="KW-0460">Magnesium</keyword>
<evidence type="ECO:0000313" key="20">
    <source>
        <dbReference type="EMBL" id="TFZ41577.1"/>
    </source>
</evidence>
<dbReference type="InterPro" id="IPR003805">
    <property type="entry name" value="CobS"/>
</dbReference>
<keyword evidence="9 19" id="KW-0808">Transferase</keyword>
<dbReference type="OrthoDB" id="9794626at2"/>
<evidence type="ECO:0000256" key="13">
    <source>
        <dbReference type="ARBA" id="ARBA00023136"/>
    </source>
</evidence>
<evidence type="ECO:0000256" key="4">
    <source>
        <dbReference type="ARBA" id="ARBA00010561"/>
    </source>
</evidence>
<sequence>MINGLILAFEFFSRLPFKKNIDFTRENISYSVFFMPFVGLTIGFISAIFFNIIAQFDRLMASFFTVAIMMILTGGLHIDGLSDTFDGFLSNRNKEKTLEIMKDSRIGTFGTIAIIFVVLGKILLIYRITENINTAIIFSMASSRLATSINIAHKKCAKNDGLGFLFYNSKPLNKVIISSVLYVLFISIENIYNIIPLVVTIMFSLAFAKWADRKIGGITGDINGATIELGEMASLLVYWGIEQWILF</sequence>
<keyword evidence="10 19" id="KW-0812">Transmembrane</keyword>
<dbReference type="PANTHER" id="PTHR34148:SF1">
    <property type="entry name" value="ADENOSYLCOBINAMIDE-GDP RIBAZOLETRANSFERASE"/>
    <property type="match status" value="1"/>
</dbReference>
<evidence type="ECO:0000256" key="7">
    <source>
        <dbReference type="ARBA" id="ARBA00022475"/>
    </source>
</evidence>
<feature type="transmembrane region" description="Helical" evidence="19">
    <location>
        <begin position="28"/>
        <end position="53"/>
    </location>
</feature>
<evidence type="ECO:0000256" key="9">
    <source>
        <dbReference type="ARBA" id="ARBA00022679"/>
    </source>
</evidence>
<dbReference type="HAMAP" id="MF_00719">
    <property type="entry name" value="CobS"/>
    <property type="match status" value="1"/>
</dbReference>
<comment type="similarity">
    <text evidence="4 19">Belongs to the CobS family.</text>
</comment>
<reference evidence="20 21" key="1">
    <citation type="submission" date="2019-03" db="EMBL/GenBank/DDBJ databases">
        <title>Draft genome sequence data and analysis of a Fermenting Bacterium, Soehngenia longevitae strain 1933PT, isolated from petroleum reservoir in Azerbaijan.</title>
        <authorList>
            <person name="Grouzdev D.S."/>
            <person name="Bidzhieva S.K."/>
            <person name="Sokolova D.S."/>
            <person name="Tourova T.P."/>
            <person name="Poltaraus A.B."/>
            <person name="Nazina T.N."/>
        </authorList>
    </citation>
    <scope>NUCLEOTIDE SEQUENCE [LARGE SCALE GENOMIC DNA]</scope>
    <source>
        <strain evidence="20 21">1933P</strain>
    </source>
</reference>
<evidence type="ECO:0000256" key="17">
    <source>
        <dbReference type="ARBA" id="ARBA00048623"/>
    </source>
</evidence>
<comment type="catalytic activity">
    <reaction evidence="17 19">
        <text>alpha-ribazole + adenosylcob(III)inamide-GDP = adenosylcob(III)alamin + GMP + H(+)</text>
        <dbReference type="Rhea" id="RHEA:16049"/>
        <dbReference type="ChEBI" id="CHEBI:10329"/>
        <dbReference type="ChEBI" id="CHEBI:15378"/>
        <dbReference type="ChEBI" id="CHEBI:18408"/>
        <dbReference type="ChEBI" id="CHEBI:58115"/>
        <dbReference type="ChEBI" id="CHEBI:60487"/>
        <dbReference type="EC" id="2.7.8.26"/>
    </reaction>
</comment>
<organism evidence="20 21">
    <name type="scientific">Soehngenia longivitae</name>
    <dbReference type="NCBI Taxonomy" id="2562294"/>
    <lineage>
        <taxon>Bacteria</taxon>
        <taxon>Bacillati</taxon>
        <taxon>Bacillota</taxon>
        <taxon>Tissierellia</taxon>
        <taxon>Tissierellales</taxon>
        <taxon>Tissierellaceae</taxon>
        <taxon>Soehngenia</taxon>
    </lineage>
</organism>
<dbReference type="RefSeq" id="WP_135269732.1">
    <property type="nucleotide sequence ID" value="NZ_SRIB01000001.1"/>
</dbReference>
<evidence type="ECO:0000256" key="14">
    <source>
        <dbReference type="ARBA" id="ARBA00025228"/>
    </source>
</evidence>
<dbReference type="GO" id="GO:0051073">
    <property type="term" value="F:adenosylcobinamide-GDP ribazoletransferase activity"/>
    <property type="evidence" value="ECO:0007669"/>
    <property type="project" value="UniProtKB-UniRule"/>
</dbReference>
<dbReference type="AlphaFoldDB" id="A0A4Z0D9M1"/>
<dbReference type="GO" id="GO:0008818">
    <property type="term" value="F:cobalamin 5'-phosphate synthase activity"/>
    <property type="evidence" value="ECO:0007669"/>
    <property type="project" value="UniProtKB-UniRule"/>
</dbReference>
<keyword evidence="21" id="KW-1185">Reference proteome</keyword>
<evidence type="ECO:0000256" key="8">
    <source>
        <dbReference type="ARBA" id="ARBA00022573"/>
    </source>
</evidence>
<comment type="cofactor">
    <cofactor evidence="1 19">
        <name>Mg(2+)</name>
        <dbReference type="ChEBI" id="CHEBI:18420"/>
    </cofactor>
</comment>
<dbReference type="GO" id="GO:0009236">
    <property type="term" value="P:cobalamin biosynthetic process"/>
    <property type="evidence" value="ECO:0007669"/>
    <property type="project" value="UniProtKB-UniRule"/>
</dbReference>
<comment type="caution">
    <text evidence="19">Lacks conserved residue(s) required for the propagation of feature annotation.</text>
</comment>
<comment type="catalytic activity">
    <reaction evidence="18 19">
        <text>alpha-ribazole 5'-phosphate + adenosylcob(III)inamide-GDP = adenosylcob(III)alamin 5'-phosphate + GMP + H(+)</text>
        <dbReference type="Rhea" id="RHEA:23560"/>
        <dbReference type="ChEBI" id="CHEBI:15378"/>
        <dbReference type="ChEBI" id="CHEBI:57918"/>
        <dbReference type="ChEBI" id="CHEBI:58115"/>
        <dbReference type="ChEBI" id="CHEBI:60487"/>
        <dbReference type="ChEBI" id="CHEBI:60493"/>
        <dbReference type="EC" id="2.7.8.26"/>
    </reaction>
</comment>
<evidence type="ECO:0000256" key="16">
    <source>
        <dbReference type="ARBA" id="ARBA00032853"/>
    </source>
</evidence>
<evidence type="ECO:0000256" key="6">
    <source>
        <dbReference type="ARBA" id="ARBA00015850"/>
    </source>
</evidence>
<keyword evidence="12 19" id="KW-1133">Transmembrane helix</keyword>
<keyword evidence="7 19" id="KW-1003">Cell membrane</keyword>
<evidence type="ECO:0000256" key="15">
    <source>
        <dbReference type="ARBA" id="ARBA00032605"/>
    </source>
</evidence>
<comment type="subcellular location">
    <subcellularLocation>
        <location evidence="2 19">Cell membrane</location>
        <topology evidence="2 19">Multi-pass membrane protein</topology>
    </subcellularLocation>
</comment>
<comment type="pathway">
    <text evidence="3 19">Cofactor biosynthesis; adenosylcobalamin biosynthesis; adenosylcobalamin from cob(II)yrinate a,c-diamide: step 7/7.</text>
</comment>
<evidence type="ECO:0000256" key="3">
    <source>
        <dbReference type="ARBA" id="ARBA00004663"/>
    </source>
</evidence>
<evidence type="ECO:0000256" key="5">
    <source>
        <dbReference type="ARBA" id="ARBA00013200"/>
    </source>
</evidence>
<evidence type="ECO:0000256" key="10">
    <source>
        <dbReference type="ARBA" id="ARBA00022692"/>
    </source>
</evidence>
<protein>
    <recommendedName>
        <fullName evidence="6 19">Adenosylcobinamide-GDP ribazoletransferase</fullName>
        <ecNumber evidence="5 19">2.7.8.26</ecNumber>
    </recommendedName>
    <alternativeName>
        <fullName evidence="16 19">Cobalamin synthase</fullName>
    </alternativeName>
    <alternativeName>
        <fullName evidence="15 19">Cobalamin-5'-phosphate synthase</fullName>
    </alternativeName>
</protein>
<dbReference type="EMBL" id="SRIB01000001">
    <property type="protein sequence ID" value="TFZ41577.1"/>
    <property type="molecule type" value="Genomic_DNA"/>
</dbReference>
<evidence type="ECO:0000313" key="21">
    <source>
        <dbReference type="Proteomes" id="UP000298381"/>
    </source>
</evidence>
<keyword evidence="8 19" id="KW-0169">Cobalamin biosynthesis</keyword>
<keyword evidence="13 19" id="KW-0472">Membrane</keyword>
<feature type="transmembrane region" description="Helical" evidence="19">
    <location>
        <begin position="59"/>
        <end position="85"/>
    </location>
</feature>
<dbReference type="PANTHER" id="PTHR34148">
    <property type="entry name" value="ADENOSYLCOBINAMIDE-GDP RIBAZOLETRANSFERASE"/>
    <property type="match status" value="1"/>
</dbReference>
<evidence type="ECO:0000256" key="1">
    <source>
        <dbReference type="ARBA" id="ARBA00001946"/>
    </source>
</evidence>
<evidence type="ECO:0000256" key="2">
    <source>
        <dbReference type="ARBA" id="ARBA00004651"/>
    </source>
</evidence>
<dbReference type="EC" id="2.7.8.26" evidence="5 19"/>
<comment type="function">
    <text evidence="14 19">Joins adenosylcobinamide-GDP and alpha-ribazole to generate adenosylcobalamin (Ado-cobalamin). Also synthesizes adenosylcobalamin 5'-phosphate from adenosylcobinamide-GDP and alpha-ribazole 5'-phosphate.</text>
</comment>
<name>A0A4Z0D9M1_9FIRM</name>
<proteinExistence type="inferred from homology"/>
<dbReference type="Proteomes" id="UP000298381">
    <property type="component" value="Unassembled WGS sequence"/>
</dbReference>
<feature type="transmembrane region" description="Helical" evidence="19">
    <location>
        <begin position="106"/>
        <end position="126"/>
    </location>
</feature>
<dbReference type="GO" id="GO:0005886">
    <property type="term" value="C:plasma membrane"/>
    <property type="evidence" value="ECO:0007669"/>
    <property type="project" value="UniProtKB-SubCell"/>
</dbReference>
<dbReference type="Pfam" id="PF02654">
    <property type="entry name" value="CobS"/>
    <property type="match status" value="1"/>
</dbReference>
<evidence type="ECO:0000256" key="12">
    <source>
        <dbReference type="ARBA" id="ARBA00022989"/>
    </source>
</evidence>
<comment type="caution">
    <text evidence="20">The sequence shown here is derived from an EMBL/GenBank/DDBJ whole genome shotgun (WGS) entry which is preliminary data.</text>
</comment>
<accession>A0A4Z0D9M1</accession>
<evidence type="ECO:0000256" key="18">
    <source>
        <dbReference type="ARBA" id="ARBA00049504"/>
    </source>
</evidence>
<evidence type="ECO:0000256" key="19">
    <source>
        <dbReference type="HAMAP-Rule" id="MF_00719"/>
    </source>
</evidence>
<dbReference type="UniPathway" id="UPA00148">
    <property type="reaction ID" value="UER00238"/>
</dbReference>
<evidence type="ECO:0000256" key="11">
    <source>
        <dbReference type="ARBA" id="ARBA00022842"/>
    </source>
</evidence>
<dbReference type="NCBIfam" id="TIGR00317">
    <property type="entry name" value="cobS"/>
    <property type="match status" value="1"/>
</dbReference>